<keyword evidence="2" id="KW-1185">Reference proteome</keyword>
<gene>
    <name evidence="1" type="ORF">CC84DRAFT_1179839</name>
</gene>
<dbReference type="GeneID" id="28763923"/>
<dbReference type="InParanoid" id="A0A177C4U8"/>
<organism evidence="1 2">
    <name type="scientific">Paraphaeosphaeria sporulosa</name>
    <dbReference type="NCBI Taxonomy" id="1460663"/>
    <lineage>
        <taxon>Eukaryota</taxon>
        <taxon>Fungi</taxon>
        <taxon>Dikarya</taxon>
        <taxon>Ascomycota</taxon>
        <taxon>Pezizomycotina</taxon>
        <taxon>Dothideomycetes</taxon>
        <taxon>Pleosporomycetidae</taxon>
        <taxon>Pleosporales</taxon>
        <taxon>Massarineae</taxon>
        <taxon>Didymosphaeriaceae</taxon>
        <taxon>Paraphaeosphaeria</taxon>
    </lineage>
</organism>
<proteinExistence type="predicted"/>
<sequence length="192" mass="21282">MAFLRVGYAKIKLMPQVPKIPDILSPVVARALLVPHYTQTQVLACSLNYILQFSIRLSTQKHTLVGLFSLHPAQCKSPYLQKRPRFPCWPSSGLSSMRSGSCCPNCSRIMFLYSRISSTYSTTLVSIVSDIIDIRRPHPTRLSLSVILSASSALVNLMVIDDAMLVDLGSVFFEGIHIERASANSVYNHAVL</sequence>
<evidence type="ECO:0000313" key="2">
    <source>
        <dbReference type="Proteomes" id="UP000077069"/>
    </source>
</evidence>
<protein>
    <submittedName>
        <fullName evidence="1">Uncharacterized protein</fullName>
    </submittedName>
</protein>
<accession>A0A177C4U8</accession>
<reference evidence="1 2" key="1">
    <citation type="submission" date="2016-05" db="EMBL/GenBank/DDBJ databases">
        <title>Comparative analysis of secretome profiles of manganese(II)-oxidizing ascomycete fungi.</title>
        <authorList>
            <consortium name="DOE Joint Genome Institute"/>
            <person name="Zeiner C.A."/>
            <person name="Purvine S.O."/>
            <person name="Zink E.M."/>
            <person name="Wu S."/>
            <person name="Pasa-Tolic L."/>
            <person name="Chaput D.L."/>
            <person name="Haridas S."/>
            <person name="Grigoriev I.V."/>
            <person name="Santelli C.M."/>
            <person name="Hansel C.M."/>
        </authorList>
    </citation>
    <scope>NUCLEOTIDE SEQUENCE [LARGE SCALE GENOMIC DNA]</scope>
    <source>
        <strain evidence="1 2">AP3s5-JAC2a</strain>
    </source>
</reference>
<dbReference type="AlphaFoldDB" id="A0A177C4U8"/>
<dbReference type="EMBL" id="KV441557">
    <property type="protein sequence ID" value="OAG01818.1"/>
    <property type="molecule type" value="Genomic_DNA"/>
</dbReference>
<dbReference type="Proteomes" id="UP000077069">
    <property type="component" value="Unassembled WGS sequence"/>
</dbReference>
<name>A0A177C4U8_9PLEO</name>
<evidence type="ECO:0000313" key="1">
    <source>
        <dbReference type="EMBL" id="OAG01818.1"/>
    </source>
</evidence>
<dbReference type="RefSeq" id="XP_018032183.1">
    <property type="nucleotide sequence ID" value="XM_018180437.1"/>
</dbReference>